<organism evidence="2 3">
    <name type="scientific">Cohnella hashimotonis</name>
    <dbReference type="NCBI Taxonomy" id="2826895"/>
    <lineage>
        <taxon>Bacteria</taxon>
        <taxon>Bacillati</taxon>
        <taxon>Bacillota</taxon>
        <taxon>Bacilli</taxon>
        <taxon>Bacillales</taxon>
        <taxon>Paenibacillaceae</taxon>
        <taxon>Cohnella</taxon>
    </lineage>
</organism>
<feature type="signal peptide" evidence="1">
    <location>
        <begin position="1"/>
        <end position="28"/>
    </location>
</feature>
<sequence>MNRSSKKFKVLIGLTAAMWAIAPVSAYAATTTAAAAPKITAVSQVVKPIYLSSTSYINLVDVGLTPVDGGQIAAFTLSIYNGSSTSLDLSNYWFRLANLSGSTYSIKTSAADAKLTRVAPNSKSMITLYATVGESTKLSDLVFRVVKFNFSVAGYEQGVGKFTFPKNFNNVVAAGSYKSLYFSTTTLNSKVTSSTIAASGDDEQLITVKYVYNNIGKKAVTLSKYKYYLVTASGIMYEATPSITDDLSIQPLTRKELSITATVPNALAKTGWKLMILKDSGGETAVTLPVGTYNLYFSKGTPTTSTSTDNFTYTNTEGTYQYKLTSLIREPWNSQDVLSARIRLTNKSKTAVSIPALSGYFYLDEKTKLEFKTIAVNNQFGLNAGSYVDLDVYAKLPSNFNFTKAQLVLNNKVDDKTTTKLGELTGTSYLAQIPSYAVDKIMNIDREGSKMTAQLNNVNVYNTVTSKVFSVQMTLTSSEKRTIDPVRLVGLFRSDNGDIFPATATMAEGQVNASNKALLTFTATVPQNYDTNNLKLIVGEGVSDTKYTDAKTAAEGFINAVSYGLPQEQRLYSTFKDISLLPYKFTINKFFPTLLGDDIQLTLDYNLDKDTSYDIYSTDRKLVLEVVGVNSDGKETNYLSQDVTIEGDAAATTLKAGTNQELIIKKANPNNGYDATLKYKLRLYEMVQGAKKLVAERAIEFWFYTNDWTADTNSNG</sequence>
<reference evidence="2" key="1">
    <citation type="submission" date="2023-04" db="EMBL/GenBank/DDBJ databases">
        <title>Comparative genomic analysis of Cohnella hashimotonis sp. nov., isolated from the International Space Station.</title>
        <authorList>
            <person name="Venkateswaran K."/>
            <person name="Simpson A."/>
        </authorList>
    </citation>
    <scope>NUCLEOTIDE SEQUENCE</scope>
    <source>
        <strain evidence="2">F6_2S_P_1</strain>
    </source>
</reference>
<feature type="chain" id="PRO_5045254569" evidence="1">
    <location>
        <begin position="29"/>
        <end position="716"/>
    </location>
</feature>
<dbReference type="EMBL" id="JAGRPV010000002">
    <property type="protein sequence ID" value="MDI4650288.1"/>
    <property type="molecule type" value="Genomic_DNA"/>
</dbReference>
<comment type="caution">
    <text evidence="2">The sequence shown here is derived from an EMBL/GenBank/DDBJ whole genome shotgun (WGS) entry which is preliminary data.</text>
</comment>
<keyword evidence="3" id="KW-1185">Reference proteome</keyword>
<name>A0ABT6TVP3_9BACL</name>
<accession>A0ABT6TVP3</accession>
<dbReference type="RefSeq" id="WP_282913140.1">
    <property type="nucleotide sequence ID" value="NZ_JAGRPV010000002.1"/>
</dbReference>
<evidence type="ECO:0000313" key="2">
    <source>
        <dbReference type="EMBL" id="MDI4650288.1"/>
    </source>
</evidence>
<dbReference type="Proteomes" id="UP001161691">
    <property type="component" value="Unassembled WGS sequence"/>
</dbReference>
<proteinExistence type="predicted"/>
<protein>
    <submittedName>
        <fullName evidence="2">Uncharacterized protein</fullName>
    </submittedName>
</protein>
<gene>
    <name evidence="2" type="ORF">KB449_35490</name>
</gene>
<evidence type="ECO:0000313" key="3">
    <source>
        <dbReference type="Proteomes" id="UP001161691"/>
    </source>
</evidence>
<evidence type="ECO:0000256" key="1">
    <source>
        <dbReference type="SAM" id="SignalP"/>
    </source>
</evidence>
<keyword evidence="1" id="KW-0732">Signal</keyword>